<keyword evidence="2" id="KW-1185">Reference proteome</keyword>
<dbReference type="RefSeq" id="WP_278159699.1">
    <property type="nucleotide sequence ID" value="NZ_CP121252.1"/>
</dbReference>
<reference evidence="1 2" key="1">
    <citation type="submission" date="2023-04" db="EMBL/GenBank/DDBJ databases">
        <title>Funneling lignin-derived compounds into biodiesel using alkali-halophilic Citricoccus sp. P2.</title>
        <authorList>
            <person name="Luo C.-B."/>
        </authorList>
    </citation>
    <scope>NUCLEOTIDE SEQUENCE [LARGE SCALE GENOMIC DNA]</scope>
    <source>
        <strain evidence="1 2">P2</strain>
    </source>
</reference>
<dbReference type="PANTHER" id="PTHR41774:SF1">
    <property type="entry name" value="NGG1P INTERACTING FACTOR NIF3"/>
    <property type="match status" value="1"/>
</dbReference>
<organism evidence="1 2">
    <name type="scientific">Citricoccus muralis</name>
    <dbReference type="NCBI Taxonomy" id="169134"/>
    <lineage>
        <taxon>Bacteria</taxon>
        <taxon>Bacillati</taxon>
        <taxon>Actinomycetota</taxon>
        <taxon>Actinomycetes</taxon>
        <taxon>Micrococcales</taxon>
        <taxon>Micrococcaceae</taxon>
        <taxon>Citricoccus</taxon>
    </lineage>
</organism>
<name>A0ABY8H9M9_9MICC</name>
<proteinExistence type="predicted"/>
<gene>
    <name evidence="1" type="ORF">P8192_01945</name>
</gene>
<dbReference type="SUPFAM" id="SSF102705">
    <property type="entry name" value="NIF3 (NGG1p interacting factor 3)-like"/>
    <property type="match status" value="1"/>
</dbReference>
<sequence length="110" mass="11857">MAEPLVVIVVYVPHHDSDAVRRVLDEAGAGRIGDYRGCSWSTSGTGRFTPLAGAQPTIGAVGEPEQVAEDRIEVVAPRSRARQIVEAMLAGHPYEEPAYHVIPVLTLDQL</sequence>
<dbReference type="Gene3D" id="3.30.70.120">
    <property type="match status" value="1"/>
</dbReference>
<dbReference type="InterPro" id="IPR036069">
    <property type="entry name" value="DUF34/NIF3_sf"/>
</dbReference>
<dbReference type="Proteomes" id="UP001219037">
    <property type="component" value="Chromosome"/>
</dbReference>
<protein>
    <recommendedName>
        <fullName evidence="3">NGG1p interacting factor NIF3</fullName>
    </recommendedName>
</protein>
<dbReference type="InterPro" id="IPR015867">
    <property type="entry name" value="N-reg_PII/ATP_PRibTrfase_C"/>
</dbReference>
<dbReference type="EMBL" id="CP121252">
    <property type="protein sequence ID" value="WFP17871.1"/>
    <property type="molecule type" value="Genomic_DNA"/>
</dbReference>
<evidence type="ECO:0008006" key="3">
    <source>
        <dbReference type="Google" id="ProtNLM"/>
    </source>
</evidence>
<dbReference type="PANTHER" id="PTHR41774">
    <property type="match status" value="1"/>
</dbReference>
<evidence type="ECO:0000313" key="1">
    <source>
        <dbReference type="EMBL" id="WFP17871.1"/>
    </source>
</evidence>
<evidence type="ECO:0000313" key="2">
    <source>
        <dbReference type="Proteomes" id="UP001219037"/>
    </source>
</evidence>
<accession>A0ABY8H9M9</accession>